<gene>
    <name evidence="1" type="ORF">BV25DRAFT_876</name>
</gene>
<name>A0ACB8TJC3_9AGAM</name>
<reference evidence="1" key="1">
    <citation type="submission" date="2021-03" db="EMBL/GenBank/DDBJ databases">
        <authorList>
            <consortium name="DOE Joint Genome Institute"/>
            <person name="Ahrendt S."/>
            <person name="Looney B.P."/>
            <person name="Miyauchi S."/>
            <person name="Morin E."/>
            <person name="Drula E."/>
            <person name="Courty P.E."/>
            <person name="Chicoki N."/>
            <person name="Fauchery L."/>
            <person name="Kohler A."/>
            <person name="Kuo A."/>
            <person name="Labutti K."/>
            <person name="Pangilinan J."/>
            <person name="Lipzen A."/>
            <person name="Riley R."/>
            <person name="Andreopoulos W."/>
            <person name="He G."/>
            <person name="Johnson J."/>
            <person name="Barry K.W."/>
            <person name="Grigoriev I.V."/>
            <person name="Nagy L."/>
            <person name="Hibbett D."/>
            <person name="Henrissat B."/>
            <person name="Matheny P.B."/>
            <person name="Labbe J."/>
            <person name="Martin F."/>
        </authorList>
    </citation>
    <scope>NUCLEOTIDE SEQUENCE</scope>
    <source>
        <strain evidence="1">HHB10654</strain>
    </source>
</reference>
<dbReference type="Proteomes" id="UP000814140">
    <property type="component" value="Unassembled WGS sequence"/>
</dbReference>
<accession>A0ACB8TJC3</accession>
<comment type="caution">
    <text evidence="1">The sequence shown here is derived from an EMBL/GenBank/DDBJ whole genome shotgun (WGS) entry which is preliminary data.</text>
</comment>
<proteinExistence type="predicted"/>
<keyword evidence="2" id="KW-1185">Reference proteome</keyword>
<dbReference type="EMBL" id="MU277187">
    <property type="protein sequence ID" value="KAI0068495.1"/>
    <property type="molecule type" value="Genomic_DNA"/>
</dbReference>
<reference evidence="1" key="2">
    <citation type="journal article" date="2022" name="New Phytol.">
        <title>Evolutionary transition to the ectomycorrhizal habit in the genomes of a hyperdiverse lineage of mushroom-forming fungi.</title>
        <authorList>
            <person name="Looney B."/>
            <person name="Miyauchi S."/>
            <person name="Morin E."/>
            <person name="Drula E."/>
            <person name="Courty P.E."/>
            <person name="Kohler A."/>
            <person name="Kuo A."/>
            <person name="LaButti K."/>
            <person name="Pangilinan J."/>
            <person name="Lipzen A."/>
            <person name="Riley R."/>
            <person name="Andreopoulos W."/>
            <person name="He G."/>
            <person name="Johnson J."/>
            <person name="Nolan M."/>
            <person name="Tritt A."/>
            <person name="Barry K.W."/>
            <person name="Grigoriev I.V."/>
            <person name="Nagy L.G."/>
            <person name="Hibbett D."/>
            <person name="Henrissat B."/>
            <person name="Matheny P.B."/>
            <person name="Labbe J."/>
            <person name="Martin F.M."/>
        </authorList>
    </citation>
    <scope>NUCLEOTIDE SEQUENCE</scope>
    <source>
        <strain evidence="1">HHB10654</strain>
    </source>
</reference>
<evidence type="ECO:0000313" key="1">
    <source>
        <dbReference type="EMBL" id="KAI0068495.1"/>
    </source>
</evidence>
<evidence type="ECO:0000313" key="2">
    <source>
        <dbReference type="Proteomes" id="UP000814140"/>
    </source>
</evidence>
<sequence>MSQNAADIAGTAPDEAKQRVADTIVYVGGVGFAATLPGKLRLKDVSIGRNAEEPSKKEARVVCEVIVDEDMLNVNRVMHGACMAFFIDICGTLPMIALPGLSGVSLNLNVSCHAPAKLGDKLIIITTTLANGARAMSARGEIWNISTKRLVASGVLIKMEPSPPKL</sequence>
<organism evidence="1 2">
    <name type="scientific">Artomyces pyxidatus</name>
    <dbReference type="NCBI Taxonomy" id="48021"/>
    <lineage>
        <taxon>Eukaryota</taxon>
        <taxon>Fungi</taxon>
        <taxon>Dikarya</taxon>
        <taxon>Basidiomycota</taxon>
        <taxon>Agaricomycotina</taxon>
        <taxon>Agaricomycetes</taxon>
        <taxon>Russulales</taxon>
        <taxon>Auriscalpiaceae</taxon>
        <taxon>Artomyces</taxon>
    </lineage>
</organism>
<protein>
    <submittedName>
        <fullName evidence="1">Uncharacterized protein</fullName>
    </submittedName>
</protein>